<dbReference type="Gene3D" id="1.10.10.10">
    <property type="entry name" value="Winged helix-like DNA-binding domain superfamily/Winged helix DNA-binding domain"/>
    <property type="match status" value="1"/>
</dbReference>
<dbReference type="InterPro" id="IPR014284">
    <property type="entry name" value="RNA_pol_sigma-70_dom"/>
</dbReference>
<dbReference type="GO" id="GO:0003677">
    <property type="term" value="F:DNA binding"/>
    <property type="evidence" value="ECO:0007669"/>
    <property type="project" value="UniProtKB-KW"/>
</dbReference>
<dbReference type="Pfam" id="PF08281">
    <property type="entry name" value="Sigma70_r4_2"/>
    <property type="match status" value="1"/>
</dbReference>
<dbReference type="NCBIfam" id="TIGR02937">
    <property type="entry name" value="sigma70-ECF"/>
    <property type="match status" value="1"/>
</dbReference>
<dbReference type="InterPro" id="IPR036388">
    <property type="entry name" value="WH-like_DNA-bd_sf"/>
</dbReference>
<feature type="domain" description="RNA polymerase sigma factor 70 region 4 type 2" evidence="7">
    <location>
        <begin position="99"/>
        <end position="149"/>
    </location>
</feature>
<evidence type="ECO:0000256" key="1">
    <source>
        <dbReference type="ARBA" id="ARBA00010641"/>
    </source>
</evidence>
<reference evidence="8" key="1">
    <citation type="submission" date="2020-08" db="EMBL/GenBank/DDBJ databases">
        <title>Genome public.</title>
        <authorList>
            <person name="Liu C."/>
            <person name="Sun Q."/>
        </authorList>
    </citation>
    <scope>NUCLEOTIDE SEQUENCE</scope>
    <source>
        <strain evidence="8">NSJ-52</strain>
    </source>
</reference>
<evidence type="ECO:0000256" key="5">
    <source>
        <dbReference type="ARBA" id="ARBA00023163"/>
    </source>
</evidence>
<keyword evidence="3" id="KW-0731">Sigma factor</keyword>
<dbReference type="GO" id="GO:0016987">
    <property type="term" value="F:sigma factor activity"/>
    <property type="evidence" value="ECO:0007669"/>
    <property type="project" value="UniProtKB-KW"/>
</dbReference>
<dbReference type="InterPro" id="IPR013324">
    <property type="entry name" value="RNA_pol_sigma_r3/r4-like"/>
</dbReference>
<protein>
    <submittedName>
        <fullName evidence="8">RNA polymerase sigma factor</fullName>
    </submittedName>
</protein>
<dbReference type="PANTHER" id="PTHR43133">
    <property type="entry name" value="RNA POLYMERASE ECF-TYPE SIGMA FACTO"/>
    <property type="match status" value="1"/>
</dbReference>
<feature type="domain" description="RNA polymerase sigma-70 region 2" evidence="6">
    <location>
        <begin position="9"/>
        <end position="76"/>
    </location>
</feature>
<gene>
    <name evidence="8" type="ORF">H8S62_05595</name>
</gene>
<comment type="similarity">
    <text evidence="1">Belongs to the sigma-70 factor family. ECF subfamily.</text>
</comment>
<dbReference type="PANTHER" id="PTHR43133:SF8">
    <property type="entry name" value="RNA POLYMERASE SIGMA FACTOR HI_1459-RELATED"/>
    <property type="match status" value="1"/>
</dbReference>
<proteinExistence type="inferred from homology"/>
<evidence type="ECO:0000313" key="8">
    <source>
        <dbReference type="EMBL" id="MBC5736479.1"/>
    </source>
</evidence>
<evidence type="ECO:0000259" key="7">
    <source>
        <dbReference type="Pfam" id="PF08281"/>
    </source>
</evidence>
<comment type="caution">
    <text evidence="8">The sequence shown here is derived from an EMBL/GenBank/DDBJ whole genome shotgun (WGS) entry which is preliminary data.</text>
</comment>
<dbReference type="Pfam" id="PF04542">
    <property type="entry name" value="Sigma70_r2"/>
    <property type="match status" value="1"/>
</dbReference>
<name>A0A8J6JJM3_9FIRM</name>
<dbReference type="Gene3D" id="1.10.1740.10">
    <property type="match status" value="1"/>
</dbReference>
<organism evidence="8 9">
    <name type="scientific">Lawsonibacter faecis</name>
    <dbReference type="NCBI Taxonomy" id="2763052"/>
    <lineage>
        <taxon>Bacteria</taxon>
        <taxon>Bacillati</taxon>
        <taxon>Bacillota</taxon>
        <taxon>Clostridia</taxon>
        <taxon>Eubacteriales</taxon>
        <taxon>Oscillospiraceae</taxon>
        <taxon>Lawsonibacter</taxon>
    </lineage>
</organism>
<evidence type="ECO:0000313" key="9">
    <source>
        <dbReference type="Proteomes" id="UP000607645"/>
    </source>
</evidence>
<accession>A0A8J6JJM3</accession>
<dbReference type="InterPro" id="IPR007627">
    <property type="entry name" value="RNA_pol_sigma70_r2"/>
</dbReference>
<dbReference type="InterPro" id="IPR013249">
    <property type="entry name" value="RNA_pol_sigma70_r4_t2"/>
</dbReference>
<dbReference type="RefSeq" id="WP_155148152.1">
    <property type="nucleotide sequence ID" value="NZ_JACOPQ010000003.1"/>
</dbReference>
<keyword evidence="5" id="KW-0804">Transcription</keyword>
<dbReference type="GO" id="GO:0006352">
    <property type="term" value="P:DNA-templated transcription initiation"/>
    <property type="evidence" value="ECO:0007669"/>
    <property type="project" value="InterPro"/>
</dbReference>
<dbReference type="SUPFAM" id="SSF88946">
    <property type="entry name" value="Sigma2 domain of RNA polymerase sigma factors"/>
    <property type="match status" value="1"/>
</dbReference>
<dbReference type="InterPro" id="IPR013325">
    <property type="entry name" value="RNA_pol_sigma_r2"/>
</dbReference>
<dbReference type="EMBL" id="JACOPQ010000003">
    <property type="protein sequence ID" value="MBC5736479.1"/>
    <property type="molecule type" value="Genomic_DNA"/>
</dbReference>
<evidence type="ECO:0000256" key="3">
    <source>
        <dbReference type="ARBA" id="ARBA00023082"/>
    </source>
</evidence>
<dbReference type="InterPro" id="IPR039425">
    <property type="entry name" value="RNA_pol_sigma-70-like"/>
</dbReference>
<evidence type="ECO:0000256" key="2">
    <source>
        <dbReference type="ARBA" id="ARBA00023015"/>
    </source>
</evidence>
<sequence length="160" mass="18605">MEREALKRIVETHAPSVFRLAYARTGNRDDAEDVMQEVFLRLVRSAPEFRDDGHCRAWLLRVTANCAASLHRSPWRRRTQPLDENLPGEAWDGPEEYGVLEAVLALPPQYRVPVHLYYYEELSVKETARVMGKSEQTVKSRLYRARAMLKERLKGAYEDD</sequence>
<keyword evidence="4" id="KW-0238">DNA-binding</keyword>
<keyword evidence="2" id="KW-0805">Transcription regulation</keyword>
<evidence type="ECO:0000259" key="6">
    <source>
        <dbReference type="Pfam" id="PF04542"/>
    </source>
</evidence>
<dbReference type="Proteomes" id="UP000607645">
    <property type="component" value="Unassembled WGS sequence"/>
</dbReference>
<dbReference type="AlphaFoldDB" id="A0A8J6JJM3"/>
<evidence type="ECO:0000256" key="4">
    <source>
        <dbReference type="ARBA" id="ARBA00023125"/>
    </source>
</evidence>
<keyword evidence="9" id="KW-1185">Reference proteome</keyword>
<dbReference type="CDD" id="cd06171">
    <property type="entry name" value="Sigma70_r4"/>
    <property type="match status" value="1"/>
</dbReference>
<dbReference type="SUPFAM" id="SSF88659">
    <property type="entry name" value="Sigma3 and sigma4 domains of RNA polymerase sigma factors"/>
    <property type="match status" value="1"/>
</dbReference>